<dbReference type="InterPro" id="IPR053173">
    <property type="entry name" value="SAM-binding_MTase"/>
</dbReference>
<keyword evidence="2" id="KW-0808">Transferase</keyword>
<evidence type="ECO:0000313" key="2">
    <source>
        <dbReference type="EMBL" id="MBP2369533.1"/>
    </source>
</evidence>
<name>A0ABS4W0Q9_9PSEU</name>
<organism evidence="2 3">
    <name type="scientific">Pseudonocardia parietis</name>
    <dbReference type="NCBI Taxonomy" id="570936"/>
    <lineage>
        <taxon>Bacteria</taxon>
        <taxon>Bacillati</taxon>
        <taxon>Actinomycetota</taxon>
        <taxon>Actinomycetes</taxon>
        <taxon>Pseudonocardiales</taxon>
        <taxon>Pseudonocardiaceae</taxon>
        <taxon>Pseudonocardia</taxon>
    </lineage>
</organism>
<dbReference type="GO" id="GO:0008168">
    <property type="term" value="F:methyltransferase activity"/>
    <property type="evidence" value="ECO:0007669"/>
    <property type="project" value="UniProtKB-KW"/>
</dbReference>
<dbReference type="PANTHER" id="PTHR45128:SF2">
    <property type="entry name" value="METHYLTRANSFERASE DOMAIN-CONTAINING PROTEIN"/>
    <property type="match status" value="1"/>
</dbReference>
<evidence type="ECO:0000259" key="1">
    <source>
        <dbReference type="Pfam" id="PF13649"/>
    </source>
</evidence>
<feature type="domain" description="Methyltransferase" evidence="1">
    <location>
        <begin position="187"/>
        <end position="282"/>
    </location>
</feature>
<keyword evidence="2" id="KW-0489">Methyltransferase</keyword>
<accession>A0ABS4W0Q9</accession>
<dbReference type="SUPFAM" id="SSF53335">
    <property type="entry name" value="S-adenosyl-L-methionine-dependent methyltransferases"/>
    <property type="match status" value="1"/>
</dbReference>
<gene>
    <name evidence="2" type="ORF">JOF36_005229</name>
</gene>
<evidence type="ECO:0000313" key="3">
    <source>
        <dbReference type="Proteomes" id="UP001519295"/>
    </source>
</evidence>
<sequence>MGAPAEVAETGTGADAVAERVLTAALGAFDVLNVYLGDRLGWYRALADAGPLAPHELAGRTGTDPRYAREWLEQQAASGILTTVESDGPDAPRRFRIGSAEAEVLTDTASLNFLAPLARFVGAAAGQLPALAEAYASGGGVSWARFGPDARTGQADMNRPWYERELAGALAGVPDLHRHLGREGAAIADLGCGEGWSTIALARAYPGAVVHGYDVDPPSTAAATEHAAAAGLSGRVAFTTGDAAVTLPERGADAVFAFECLHDLPHPVEFLTAARRALRPDGVVIVMDEAAEDTFTAPAGDVERLLYGFSTLLCLPDSMSHQPSAATGTVIRASTVRDQATRAGFSSVDVLPIEDFGFWRFYRLVP</sequence>
<reference evidence="2 3" key="1">
    <citation type="submission" date="2021-03" db="EMBL/GenBank/DDBJ databases">
        <title>Sequencing the genomes of 1000 actinobacteria strains.</title>
        <authorList>
            <person name="Klenk H.-P."/>
        </authorList>
    </citation>
    <scope>NUCLEOTIDE SEQUENCE [LARGE SCALE GENOMIC DNA]</scope>
    <source>
        <strain evidence="2 3">DSM 45256</strain>
    </source>
</reference>
<comment type="caution">
    <text evidence="2">The sequence shown here is derived from an EMBL/GenBank/DDBJ whole genome shotgun (WGS) entry which is preliminary data.</text>
</comment>
<dbReference type="InterPro" id="IPR041698">
    <property type="entry name" value="Methyltransf_25"/>
</dbReference>
<keyword evidence="3" id="KW-1185">Reference proteome</keyword>
<dbReference type="PANTHER" id="PTHR45128">
    <property type="entry name" value="METHYLTRANSFERASE TYPE 11"/>
    <property type="match status" value="1"/>
</dbReference>
<dbReference type="InterPro" id="IPR029063">
    <property type="entry name" value="SAM-dependent_MTases_sf"/>
</dbReference>
<dbReference type="GO" id="GO:0032259">
    <property type="term" value="P:methylation"/>
    <property type="evidence" value="ECO:0007669"/>
    <property type="project" value="UniProtKB-KW"/>
</dbReference>
<dbReference type="RefSeq" id="WP_210031697.1">
    <property type="nucleotide sequence ID" value="NZ_JAGINU010000001.1"/>
</dbReference>
<dbReference type="EMBL" id="JAGINU010000001">
    <property type="protein sequence ID" value="MBP2369533.1"/>
    <property type="molecule type" value="Genomic_DNA"/>
</dbReference>
<dbReference type="Gene3D" id="3.40.50.150">
    <property type="entry name" value="Vaccinia Virus protein VP39"/>
    <property type="match status" value="1"/>
</dbReference>
<dbReference type="Proteomes" id="UP001519295">
    <property type="component" value="Unassembled WGS sequence"/>
</dbReference>
<protein>
    <submittedName>
        <fullName evidence="2">SAM-dependent methyltransferase</fullName>
    </submittedName>
</protein>
<proteinExistence type="predicted"/>
<dbReference type="CDD" id="cd02440">
    <property type="entry name" value="AdoMet_MTases"/>
    <property type="match status" value="1"/>
</dbReference>
<dbReference type="Pfam" id="PF13649">
    <property type="entry name" value="Methyltransf_25"/>
    <property type="match status" value="1"/>
</dbReference>